<reference evidence="1 2" key="1">
    <citation type="submission" date="2023-01" db="EMBL/GenBank/DDBJ databases">
        <title>Psychroserpens ponticola sp. nov., isolated from seawater.</title>
        <authorList>
            <person name="Kristyanto S."/>
            <person name="Jung J."/>
            <person name="Kim J.M."/>
            <person name="Jeon C.O."/>
        </authorList>
    </citation>
    <scope>NUCLEOTIDE SEQUENCE [LARGE SCALE GENOMIC DNA]</scope>
    <source>
        <strain evidence="1 2">MSW6</strain>
    </source>
</reference>
<dbReference type="EMBL" id="CP116221">
    <property type="protein sequence ID" value="WCO03516.1"/>
    <property type="molecule type" value="Genomic_DNA"/>
</dbReference>
<evidence type="ECO:0000313" key="1">
    <source>
        <dbReference type="EMBL" id="WCO03516.1"/>
    </source>
</evidence>
<proteinExistence type="predicted"/>
<dbReference type="Proteomes" id="UP001202717">
    <property type="component" value="Chromosome"/>
</dbReference>
<gene>
    <name evidence="1" type="ORF">MUN68_008405</name>
</gene>
<keyword evidence="2" id="KW-1185">Reference proteome</keyword>
<name>A0ABY7S3P3_9FLAO</name>
<protein>
    <submittedName>
        <fullName evidence="1">Uncharacterized protein</fullName>
    </submittedName>
</protein>
<sequence>MTNIQAELVSECITLKNSELFFSSFDSDRKVDKEHIYNVYRTRFGLEENLRPENHFVIGYKDLLPRLKKSELEFINVSSLMTKNGGFIIFSDYEYSEFVGVLKSKRTLDEVRVKQKGFEHLYKTTIFENGIMK</sequence>
<organism evidence="1 2">
    <name type="scientific">Psychroserpens ponticola</name>
    <dbReference type="NCBI Taxonomy" id="2932268"/>
    <lineage>
        <taxon>Bacteria</taxon>
        <taxon>Pseudomonadati</taxon>
        <taxon>Bacteroidota</taxon>
        <taxon>Flavobacteriia</taxon>
        <taxon>Flavobacteriales</taxon>
        <taxon>Flavobacteriaceae</taxon>
        <taxon>Psychroserpens</taxon>
    </lineage>
</organism>
<accession>A0ABY7S3P3</accession>
<dbReference type="RefSeq" id="WP_249997364.1">
    <property type="nucleotide sequence ID" value="NZ_CP116221.1"/>
</dbReference>
<evidence type="ECO:0000313" key="2">
    <source>
        <dbReference type="Proteomes" id="UP001202717"/>
    </source>
</evidence>